<protein>
    <submittedName>
        <fullName evidence="4">Uncharacterized protein</fullName>
    </submittedName>
</protein>
<evidence type="ECO:0000256" key="1">
    <source>
        <dbReference type="ARBA" id="ARBA00004442"/>
    </source>
</evidence>
<dbReference type="SUPFAM" id="SSF56935">
    <property type="entry name" value="Porins"/>
    <property type="match status" value="1"/>
</dbReference>
<dbReference type="GO" id="GO:0009279">
    <property type="term" value="C:cell outer membrane"/>
    <property type="evidence" value="ECO:0007669"/>
    <property type="project" value="UniProtKB-SubCell"/>
</dbReference>
<name>A0A2K8UIW1_9GAMM</name>
<evidence type="ECO:0000256" key="3">
    <source>
        <dbReference type="ARBA" id="ARBA00023237"/>
    </source>
</evidence>
<gene>
    <name evidence="4" type="ORF">THSYN_31710</name>
</gene>
<evidence type="ECO:0000256" key="2">
    <source>
        <dbReference type="ARBA" id="ARBA00023136"/>
    </source>
</evidence>
<organism evidence="4 5">
    <name type="scientific">Candidatus Thiodictyon syntrophicum</name>
    <dbReference type="NCBI Taxonomy" id="1166950"/>
    <lineage>
        <taxon>Bacteria</taxon>
        <taxon>Pseudomonadati</taxon>
        <taxon>Pseudomonadota</taxon>
        <taxon>Gammaproteobacteria</taxon>
        <taxon>Chromatiales</taxon>
        <taxon>Chromatiaceae</taxon>
        <taxon>Thiodictyon</taxon>
    </lineage>
</organism>
<keyword evidence="2" id="KW-0472">Membrane</keyword>
<proteinExistence type="predicted"/>
<dbReference type="KEGG" id="tsy:THSYN_31710"/>
<dbReference type="InterPro" id="IPR036942">
    <property type="entry name" value="Beta-barrel_TonB_sf"/>
</dbReference>
<reference evidence="4 5" key="1">
    <citation type="submission" date="2017-03" db="EMBL/GenBank/DDBJ databases">
        <title>Complete genome sequence of Candidatus 'Thiodictyon syntrophicum' sp. nov. strain Cad16T, a photolithoautotroph purple sulfur bacterium isolated from an alpine meromictic lake.</title>
        <authorList>
            <person name="Luedin S.M."/>
            <person name="Pothier J.F."/>
            <person name="Danza F."/>
            <person name="Storelli N."/>
            <person name="Wittwer M."/>
            <person name="Tonolla M."/>
        </authorList>
    </citation>
    <scope>NUCLEOTIDE SEQUENCE [LARGE SCALE GENOMIC DNA]</scope>
    <source>
        <strain evidence="4 5">Cad16T</strain>
        <plasmid evidence="5">Plasmid pts485</plasmid>
    </source>
</reference>
<dbReference type="Gene3D" id="2.40.170.20">
    <property type="entry name" value="TonB-dependent receptor, beta-barrel domain"/>
    <property type="match status" value="1"/>
</dbReference>
<evidence type="ECO:0000313" key="4">
    <source>
        <dbReference type="EMBL" id="AUB85488.1"/>
    </source>
</evidence>
<accession>A0A2K8UIW1</accession>
<dbReference type="RefSeq" id="WP_236849061.1">
    <property type="nucleotide sequence ID" value="NZ_CP020372.1"/>
</dbReference>
<comment type="subcellular location">
    <subcellularLocation>
        <location evidence="1">Cell outer membrane</location>
    </subcellularLocation>
</comment>
<geneLocation type="plasmid" evidence="5">
    <name>pts485</name>
</geneLocation>
<keyword evidence="5" id="KW-1185">Reference proteome</keyword>
<keyword evidence="3" id="KW-0998">Cell outer membrane</keyword>
<dbReference type="Proteomes" id="UP000232638">
    <property type="component" value="Plasmid pTs485"/>
</dbReference>
<evidence type="ECO:0000313" key="5">
    <source>
        <dbReference type="Proteomes" id="UP000232638"/>
    </source>
</evidence>
<sequence>MHPLTAVWFGVTLLFIPSWVGAGGPPANAWGLSVEALGAHQFSADRDGGGTVAMDETALRIGVSRPLTPSLRLGLSLGYTEFAYDFTAGAQELAAAAPWSTIRSARAGVSLNARLGERWTLFALPSIRWAAEDGAALDDGAFGGVLAAASYRVSDRLTIGPGFGAFSEIEGDASLFPILALDWRLTDTLSLNTGGGLAASRGPGLVLEWRPADAWTLSLGARYENERFRLNDQGPAPNGVGQDSSIPVYLGVVRTLGRFGSLSLIAGAKTAGNLRLENAQGDKLAAADYATAPFAGVTLKVRF</sequence>
<keyword evidence="4" id="KW-0614">Plasmid</keyword>
<dbReference type="AlphaFoldDB" id="A0A2K8UIW1"/>
<dbReference type="EMBL" id="CP020372">
    <property type="protein sequence ID" value="AUB85488.1"/>
    <property type="molecule type" value="Genomic_DNA"/>
</dbReference>